<dbReference type="Gramene" id="TraesMAC2B03G01010800.1">
    <property type="protein sequence ID" value="TraesMAC2B03G01010800.1.CDS1"/>
    <property type="gene ID" value="TraesMAC2B03G01010800"/>
</dbReference>
<evidence type="ECO:0000313" key="2">
    <source>
        <dbReference type="Proteomes" id="UP000019116"/>
    </source>
</evidence>
<reference evidence="1" key="1">
    <citation type="submission" date="2018-08" db="EMBL/GenBank/DDBJ databases">
        <authorList>
            <person name="Rossello M."/>
        </authorList>
    </citation>
    <scope>NUCLEOTIDE SEQUENCE [LARGE SCALE GENOMIC DNA]</scope>
    <source>
        <strain evidence="1">cv. Chinese Spring</strain>
    </source>
</reference>
<dbReference type="Gramene" id="TraesRN2B0101142700.1">
    <property type="protein sequence ID" value="TraesRN2B0101142700.1"/>
    <property type="gene ID" value="TraesRN2B0101142700"/>
</dbReference>
<dbReference type="Gramene" id="TraesSYM2B03G01022220.1">
    <property type="protein sequence ID" value="TraesSYM2B03G01022220.1.CDS1"/>
    <property type="gene ID" value="TraesSYM2B03G01022220"/>
</dbReference>
<dbReference type="Gramene" id="TraesARI2B03G01022820.1">
    <property type="protein sequence ID" value="TraesARI2B03G01022820.1.CDS1"/>
    <property type="gene ID" value="TraesARI2B03G01022820"/>
</dbReference>
<name>A0A3B6CBA6_WHEAT</name>
<dbReference type="Proteomes" id="UP000019116">
    <property type="component" value="Chromosome 2B"/>
</dbReference>
<dbReference type="OrthoDB" id="681917at2759"/>
<dbReference type="EnsemblPlants" id="TraesCS2B02G433000.1">
    <property type="protein sequence ID" value="TraesCS2B02G433000.1.cds1"/>
    <property type="gene ID" value="TraesCS2B02G433000"/>
</dbReference>
<dbReference type="Gramene" id="TraesCS2B03G1101800.1">
    <property type="protein sequence ID" value="TraesCS2B03G1101800.1.CDS1"/>
    <property type="gene ID" value="TraesCS2B03G1101800"/>
</dbReference>
<organism evidence="1">
    <name type="scientific">Triticum aestivum</name>
    <name type="common">Wheat</name>
    <dbReference type="NCBI Taxonomy" id="4565"/>
    <lineage>
        <taxon>Eukaryota</taxon>
        <taxon>Viridiplantae</taxon>
        <taxon>Streptophyta</taxon>
        <taxon>Embryophyta</taxon>
        <taxon>Tracheophyta</taxon>
        <taxon>Spermatophyta</taxon>
        <taxon>Magnoliopsida</taxon>
        <taxon>Liliopsida</taxon>
        <taxon>Poales</taxon>
        <taxon>Poaceae</taxon>
        <taxon>BOP clade</taxon>
        <taxon>Pooideae</taxon>
        <taxon>Triticodae</taxon>
        <taxon>Triticeae</taxon>
        <taxon>Triticinae</taxon>
        <taxon>Triticum</taxon>
    </lineage>
</organism>
<evidence type="ECO:0008006" key="3">
    <source>
        <dbReference type="Google" id="ProtNLM"/>
    </source>
</evidence>
<dbReference type="Gramene" id="TraesNOR2B03G01021940.1">
    <property type="protein sequence ID" value="TraesNOR2B03G01021940.1.CDS1"/>
    <property type="gene ID" value="TraesNOR2B03G01021940"/>
</dbReference>
<dbReference type="Gramene" id="TraesSTA2B03G01002970.1">
    <property type="protein sequence ID" value="TraesSTA2B03G01002970.1.CDS1"/>
    <property type="gene ID" value="TraesSTA2B03G01002970"/>
</dbReference>
<sequence>MSMSAPAEPSWLRRDLLPHLGLPADLPVHFIAEKAVTGTDFDPLQCRFSLPPYGVIHSLRPVLTAEELQAANLRYEDDNAQEQRTTGERRKERRHRAGGLPVLVVDPHAGSIELRLSRGAHSTTLKGAGYLDFINECSFTVHDVVRIWAFNPHASPSNVEESPLYLVIAKKPTPQT</sequence>
<dbReference type="Gramene" id="TraesPARA_EIv1.0_0514770.1">
    <property type="protein sequence ID" value="TraesPARA_EIv1.0_0514770.1.CDS1"/>
    <property type="gene ID" value="TraesPARA_EIv1.0_0514770"/>
</dbReference>
<protein>
    <recommendedName>
        <fullName evidence="3">TF-B3 domain-containing protein</fullName>
    </recommendedName>
</protein>
<proteinExistence type="predicted"/>
<dbReference type="Gramene" id="TraesCS2B02G433000.1">
    <property type="protein sequence ID" value="TraesCS2B02G433000.1.cds1"/>
    <property type="gene ID" value="TraesCS2B02G433000"/>
</dbReference>
<dbReference type="Gramene" id="TraesJAG2B03G01007330.1">
    <property type="protein sequence ID" value="TraesJAG2B03G01007330.1.CDS1"/>
    <property type="gene ID" value="TraesJAG2B03G01007330"/>
</dbReference>
<dbReference type="PANTHER" id="PTHR34397">
    <property type="entry name" value="OS05G0237600 PROTEIN"/>
    <property type="match status" value="1"/>
</dbReference>
<dbReference type="AlphaFoldDB" id="A0A3B6CBA6"/>
<dbReference type="Gramene" id="TraesCAD_scaffold_038417_01G000200.1">
    <property type="protein sequence ID" value="TraesCAD_scaffold_038417_01G000200.1"/>
    <property type="gene ID" value="TraesCAD_scaffold_038417_01G000200"/>
</dbReference>
<evidence type="ECO:0000313" key="1">
    <source>
        <dbReference type="EnsemblPlants" id="TraesCS2B02G433000.1.cds1"/>
    </source>
</evidence>
<dbReference type="Gramene" id="TraesWEE_scaffold_029136_01G000200.1">
    <property type="protein sequence ID" value="TraesWEE_scaffold_029136_01G000200.1"/>
    <property type="gene ID" value="TraesWEE_scaffold_029136_01G000200"/>
</dbReference>
<dbReference type="Gramene" id="TraesROB_scaffold_055056_01G000200.1">
    <property type="protein sequence ID" value="TraesROB_scaffold_055056_01G000200.1"/>
    <property type="gene ID" value="TraesROB_scaffold_055056_01G000200"/>
</dbReference>
<reference evidence="1" key="2">
    <citation type="submission" date="2018-10" db="UniProtKB">
        <authorList>
            <consortium name="EnsemblPlants"/>
        </authorList>
    </citation>
    <scope>IDENTIFICATION</scope>
</reference>
<dbReference type="PANTHER" id="PTHR34397:SF17">
    <property type="entry name" value="OS08G0290200 PROTEIN"/>
    <property type="match status" value="1"/>
</dbReference>
<dbReference type="Gramene" id="TraesLDM2B03G01008570.1">
    <property type="protein sequence ID" value="TraesLDM2B03G01008570.1.CDS1"/>
    <property type="gene ID" value="TraesLDM2B03G01008570"/>
</dbReference>
<keyword evidence="2" id="KW-1185">Reference proteome</keyword>
<dbReference type="Gramene" id="TraesJUL2B03G01014520.1">
    <property type="protein sequence ID" value="TraesJUL2B03G01014520.1.CDS1"/>
    <property type="gene ID" value="TraesJUL2B03G01014520"/>
</dbReference>
<accession>A0A3B6CBA6</accession>
<dbReference type="Gramene" id="TraesCLE_scaffold_076850_01G000200.1">
    <property type="protein sequence ID" value="TraesCLE_scaffold_076850_01G000200.1"/>
    <property type="gene ID" value="TraesCLE_scaffold_076850_01G000200"/>
</dbReference>